<organism evidence="2 3">
    <name type="scientific">Povalibacter uvarum</name>
    <dbReference type="NCBI Taxonomy" id="732238"/>
    <lineage>
        <taxon>Bacteria</taxon>
        <taxon>Pseudomonadati</taxon>
        <taxon>Pseudomonadota</taxon>
        <taxon>Gammaproteobacteria</taxon>
        <taxon>Steroidobacterales</taxon>
        <taxon>Steroidobacteraceae</taxon>
        <taxon>Povalibacter</taxon>
    </lineage>
</organism>
<evidence type="ECO:0000313" key="2">
    <source>
        <dbReference type="EMBL" id="MBB6094191.1"/>
    </source>
</evidence>
<protein>
    <submittedName>
        <fullName evidence="2">Uncharacterized protein</fullName>
    </submittedName>
</protein>
<dbReference type="EMBL" id="JACHHZ010000003">
    <property type="protein sequence ID" value="MBB6094191.1"/>
    <property type="molecule type" value="Genomic_DNA"/>
</dbReference>
<dbReference type="RefSeq" id="WP_184333225.1">
    <property type="nucleotide sequence ID" value="NZ_JACHHZ010000003.1"/>
</dbReference>
<dbReference type="AlphaFoldDB" id="A0A841HLT5"/>
<evidence type="ECO:0000313" key="3">
    <source>
        <dbReference type="Proteomes" id="UP000588068"/>
    </source>
</evidence>
<evidence type="ECO:0000256" key="1">
    <source>
        <dbReference type="SAM" id="MobiDB-lite"/>
    </source>
</evidence>
<proteinExistence type="predicted"/>
<dbReference type="Proteomes" id="UP000588068">
    <property type="component" value="Unassembled WGS sequence"/>
</dbReference>
<keyword evidence="3" id="KW-1185">Reference proteome</keyword>
<accession>A0A841HLT5</accession>
<sequence>MPAAISPRCLTRVMIDDDCSVEVAQLQLVMQRIQCTLHDIPPSQREYIANALLNLAVSRMLRETGHSQTASILQRLGDVVGTGGEQPPPERAVDLTRMNG</sequence>
<feature type="region of interest" description="Disordered" evidence="1">
    <location>
        <begin position="78"/>
        <end position="100"/>
    </location>
</feature>
<name>A0A841HLT5_9GAMM</name>
<reference evidence="2 3" key="1">
    <citation type="submission" date="2020-08" db="EMBL/GenBank/DDBJ databases">
        <title>Genomic Encyclopedia of Type Strains, Phase IV (KMG-IV): sequencing the most valuable type-strain genomes for metagenomic binning, comparative biology and taxonomic classification.</title>
        <authorList>
            <person name="Goeker M."/>
        </authorList>
    </citation>
    <scope>NUCLEOTIDE SEQUENCE [LARGE SCALE GENOMIC DNA]</scope>
    <source>
        <strain evidence="2 3">DSM 26723</strain>
    </source>
</reference>
<comment type="caution">
    <text evidence="2">The sequence shown here is derived from an EMBL/GenBank/DDBJ whole genome shotgun (WGS) entry which is preliminary data.</text>
</comment>
<gene>
    <name evidence="2" type="ORF">HNQ60_003072</name>
</gene>